<dbReference type="RefSeq" id="WP_015161925.1">
    <property type="nucleotide sequence ID" value="NC_019697.1"/>
</dbReference>
<evidence type="ECO:0000313" key="4">
    <source>
        <dbReference type="Proteomes" id="UP000010366"/>
    </source>
</evidence>
<dbReference type="EMBL" id="CP003600">
    <property type="protein sequence ID" value="AFY95836.1"/>
    <property type="molecule type" value="Genomic_DNA"/>
</dbReference>
<sequence length="273" mass="30276">MTIMLWQADISSRPQQNDRGETLWELVICAADGGWFHTAICPQKQVNAEWIAAQIKLAATDKLPTAIQVFRPQSLGLIQTAAQKLGIEVEATRRTIALKKLLQQQTQNYHNPNYQPLAIESPPPQPIPDYLMGEKWQFVTLTAGQLVADFADRPIPIVSMPDYLLPPHWGLGANVAIPGVIIYGATQSMRLARWIADTEPVSLNYLGDDPGGLVLDVGLADRWVMVTFNDAEVSQAARLYEARKRLVHGLHFLLVTPDDSGITYSGIWLLQSS</sequence>
<feature type="domain" description="RNA-binding protein Tab2-like N-terminal" evidence="1">
    <location>
        <begin position="5"/>
        <end position="105"/>
    </location>
</feature>
<dbReference type="PATRIC" id="fig|1173020.3.peg.5643"/>
<protein>
    <recommendedName>
        <fullName evidence="5">DUF1092 family protein</fullName>
    </recommendedName>
</protein>
<keyword evidence="4" id="KW-1185">Reference proteome</keyword>
<dbReference type="Pfam" id="PF06485">
    <property type="entry name" value="Tab2-like_N"/>
    <property type="match status" value="1"/>
</dbReference>
<dbReference type="eggNOG" id="ENOG502Z7XK">
    <property type="taxonomic scope" value="Bacteria"/>
</dbReference>
<evidence type="ECO:0008006" key="5">
    <source>
        <dbReference type="Google" id="ProtNLM"/>
    </source>
</evidence>
<dbReference type="AlphaFoldDB" id="K9UN43"/>
<evidence type="ECO:0000313" key="3">
    <source>
        <dbReference type="EMBL" id="AFY95836.1"/>
    </source>
</evidence>
<organism evidence="3 4">
    <name type="scientific">Chamaesiphon minutus (strain ATCC 27169 / PCC 6605)</name>
    <dbReference type="NCBI Taxonomy" id="1173020"/>
    <lineage>
        <taxon>Bacteria</taxon>
        <taxon>Bacillati</taxon>
        <taxon>Cyanobacteriota</taxon>
        <taxon>Cyanophyceae</taxon>
        <taxon>Gomontiellales</taxon>
        <taxon>Chamaesiphonaceae</taxon>
        <taxon>Chamaesiphon</taxon>
    </lineage>
</organism>
<dbReference type="HOGENOM" id="CLU_058545_0_0_3"/>
<gene>
    <name evidence="3" type="ORF">Cha6605_4927</name>
</gene>
<dbReference type="InterPro" id="IPR046760">
    <property type="entry name" value="Tab2-like_N"/>
</dbReference>
<evidence type="ECO:0000259" key="2">
    <source>
        <dbReference type="Pfam" id="PF20429"/>
    </source>
</evidence>
<dbReference type="KEGG" id="cmp:Cha6605_4927"/>
<reference evidence="3 4" key="1">
    <citation type="submission" date="2012-05" db="EMBL/GenBank/DDBJ databases">
        <title>Finished chromosome of genome of Chamaesiphon sp. PCC 6605.</title>
        <authorList>
            <consortium name="US DOE Joint Genome Institute"/>
            <person name="Gugger M."/>
            <person name="Coursin T."/>
            <person name="Rippka R."/>
            <person name="Tandeau De Marsac N."/>
            <person name="Huntemann M."/>
            <person name="Wei C.-L."/>
            <person name="Han J."/>
            <person name="Detter J.C."/>
            <person name="Han C."/>
            <person name="Tapia R."/>
            <person name="Chen A."/>
            <person name="Kyrpides N."/>
            <person name="Mavromatis K."/>
            <person name="Markowitz V."/>
            <person name="Szeto E."/>
            <person name="Ivanova N."/>
            <person name="Pagani I."/>
            <person name="Pati A."/>
            <person name="Goodwin L."/>
            <person name="Nordberg H.P."/>
            <person name="Cantor M.N."/>
            <person name="Hua S.X."/>
            <person name="Woyke T."/>
            <person name="Kerfeld C.A."/>
        </authorList>
    </citation>
    <scope>NUCLEOTIDE SEQUENCE [LARGE SCALE GENOMIC DNA]</scope>
    <source>
        <strain evidence="4">ATCC 27169 / PCC 6605</strain>
    </source>
</reference>
<dbReference type="GO" id="GO:0003723">
    <property type="term" value="F:RNA binding"/>
    <property type="evidence" value="ECO:0007669"/>
    <property type="project" value="InterPro"/>
</dbReference>
<dbReference type="Pfam" id="PF20429">
    <property type="entry name" value="Tab2-like_C"/>
    <property type="match status" value="1"/>
</dbReference>
<dbReference type="InterPro" id="IPR046761">
    <property type="entry name" value="Tab2-like_C"/>
</dbReference>
<name>K9UN43_CHAP6</name>
<dbReference type="PANTHER" id="PTHR34556">
    <property type="match status" value="1"/>
</dbReference>
<dbReference type="InterPro" id="IPR009472">
    <property type="entry name" value="Tab2-like"/>
</dbReference>
<accession>K9UN43</accession>
<evidence type="ECO:0000259" key="1">
    <source>
        <dbReference type="Pfam" id="PF06485"/>
    </source>
</evidence>
<dbReference type="Proteomes" id="UP000010366">
    <property type="component" value="Chromosome"/>
</dbReference>
<feature type="domain" description="RNA-binding protein Tab2/Atab2 C-terminal" evidence="2">
    <location>
        <begin position="115"/>
        <end position="271"/>
    </location>
</feature>
<dbReference type="STRING" id="1173020.Cha6605_4927"/>
<dbReference type="PANTHER" id="PTHR34556:SF2">
    <property type="entry name" value="PROTEIN TAB2 HOMOLOG, CHLOROPLASTIC"/>
    <property type="match status" value="1"/>
</dbReference>
<proteinExistence type="predicted"/>